<gene>
    <name evidence="9" type="ORF">Prum_012100</name>
</gene>
<dbReference type="AlphaFoldDB" id="A0A6V8KY01"/>
<evidence type="ECO:0000259" key="8">
    <source>
        <dbReference type="Pfam" id="PF03458"/>
    </source>
</evidence>
<evidence type="ECO:0000256" key="7">
    <source>
        <dbReference type="SAM" id="Phobius"/>
    </source>
</evidence>
<keyword evidence="6 7" id="KW-0472">Membrane</keyword>
<keyword evidence="10" id="KW-1185">Reference proteome</keyword>
<evidence type="ECO:0000256" key="5">
    <source>
        <dbReference type="ARBA" id="ARBA00022989"/>
    </source>
</evidence>
<evidence type="ECO:0000256" key="3">
    <source>
        <dbReference type="ARBA" id="ARBA00022475"/>
    </source>
</evidence>
<feature type="transmembrane region" description="Helical" evidence="7">
    <location>
        <begin position="46"/>
        <end position="66"/>
    </location>
</feature>
<reference evidence="9 10" key="2">
    <citation type="submission" date="2020-03" db="EMBL/GenBank/DDBJ databases">
        <authorList>
            <person name="Ichikawa N."/>
            <person name="Kimura A."/>
            <person name="Kitahashi Y."/>
            <person name="Uohara A."/>
        </authorList>
    </citation>
    <scope>NUCLEOTIDE SEQUENCE [LARGE SCALE GENOMIC DNA]</scope>
    <source>
        <strain evidence="9 10">NBRC 108638</strain>
    </source>
</reference>
<evidence type="ECO:0000313" key="10">
    <source>
        <dbReference type="Proteomes" id="UP000482960"/>
    </source>
</evidence>
<evidence type="ECO:0000256" key="6">
    <source>
        <dbReference type="ARBA" id="ARBA00023136"/>
    </source>
</evidence>
<feature type="transmembrane region" description="Helical" evidence="7">
    <location>
        <begin position="73"/>
        <end position="94"/>
    </location>
</feature>
<keyword evidence="5 7" id="KW-1133">Transmembrane helix</keyword>
<reference evidence="9 10" key="1">
    <citation type="submission" date="2020-03" db="EMBL/GenBank/DDBJ databases">
        <title>Whole genome shotgun sequence of Phytohabitans rumicis NBRC 108638.</title>
        <authorList>
            <person name="Komaki H."/>
            <person name="Tamura T."/>
        </authorList>
    </citation>
    <scope>NUCLEOTIDE SEQUENCE [LARGE SCALE GENOMIC DNA]</scope>
    <source>
        <strain evidence="9 10">NBRC 108638</strain>
    </source>
</reference>
<organism evidence="9 10">
    <name type="scientific">Phytohabitans rumicis</name>
    <dbReference type="NCBI Taxonomy" id="1076125"/>
    <lineage>
        <taxon>Bacteria</taxon>
        <taxon>Bacillati</taxon>
        <taxon>Actinomycetota</taxon>
        <taxon>Actinomycetes</taxon>
        <taxon>Micromonosporales</taxon>
        <taxon>Micromonosporaceae</taxon>
    </lineage>
</organism>
<dbReference type="Proteomes" id="UP000482960">
    <property type="component" value="Unassembled WGS sequence"/>
</dbReference>
<evidence type="ECO:0000256" key="4">
    <source>
        <dbReference type="ARBA" id="ARBA00022692"/>
    </source>
</evidence>
<accession>A0A6V8KY01</accession>
<evidence type="ECO:0000256" key="2">
    <source>
        <dbReference type="ARBA" id="ARBA00008193"/>
    </source>
</evidence>
<proteinExistence type="inferred from homology"/>
<dbReference type="GO" id="GO:0005886">
    <property type="term" value="C:plasma membrane"/>
    <property type="evidence" value="ECO:0007669"/>
    <property type="project" value="UniProtKB-SubCell"/>
</dbReference>
<dbReference type="PANTHER" id="PTHR30506">
    <property type="entry name" value="INNER MEMBRANE PROTEIN"/>
    <property type="match status" value="1"/>
</dbReference>
<comment type="similarity">
    <text evidence="2">Belongs to the UPF0126 family.</text>
</comment>
<name>A0A6V8KY01_9ACTN</name>
<feature type="transmembrane region" description="Helical" evidence="7">
    <location>
        <begin position="15"/>
        <end position="34"/>
    </location>
</feature>
<dbReference type="PANTHER" id="PTHR30506:SF3">
    <property type="entry name" value="UPF0126 INNER MEMBRANE PROTEIN YADS-RELATED"/>
    <property type="match status" value="1"/>
</dbReference>
<evidence type="ECO:0000313" key="9">
    <source>
        <dbReference type="EMBL" id="GFJ87568.1"/>
    </source>
</evidence>
<comment type="caution">
    <text evidence="9">The sequence shown here is derived from an EMBL/GenBank/DDBJ whole genome shotgun (WGS) entry which is preliminary data.</text>
</comment>
<dbReference type="Pfam" id="PF03458">
    <property type="entry name" value="Gly_transporter"/>
    <property type="match status" value="1"/>
</dbReference>
<protein>
    <recommendedName>
        <fullName evidence="8">Glycine transporter domain-containing protein</fullName>
    </recommendedName>
</protein>
<feature type="domain" description="Glycine transporter" evidence="8">
    <location>
        <begin position="1"/>
        <end position="67"/>
    </location>
</feature>
<dbReference type="EMBL" id="BLPG01000001">
    <property type="protein sequence ID" value="GFJ87568.1"/>
    <property type="molecule type" value="Genomic_DNA"/>
</dbReference>
<sequence>MFATSGALMAIHKGFDVVGIVVLAMLTALGGGILRDLIIGDTPPAAFTNANYLIIPLIAVVVTFFVHPVVQRLAFTVLVFDAAGLGLFCVGSGVPV</sequence>
<keyword evidence="4 7" id="KW-0812">Transmembrane</keyword>
<evidence type="ECO:0000256" key="1">
    <source>
        <dbReference type="ARBA" id="ARBA00004651"/>
    </source>
</evidence>
<dbReference type="InterPro" id="IPR005115">
    <property type="entry name" value="Gly_transporter"/>
</dbReference>
<comment type="subcellular location">
    <subcellularLocation>
        <location evidence="1">Cell membrane</location>
        <topology evidence="1">Multi-pass membrane protein</topology>
    </subcellularLocation>
</comment>
<keyword evidence="3" id="KW-1003">Cell membrane</keyword>